<dbReference type="SUPFAM" id="SSF47226">
    <property type="entry name" value="Histidine-containing phosphotransfer domain, HPT domain"/>
    <property type="match status" value="1"/>
</dbReference>
<proteinExistence type="predicted"/>
<keyword evidence="6" id="KW-0812">Transmembrane</keyword>
<keyword evidence="11" id="KW-0472">Membrane</keyword>
<feature type="domain" description="Signal transduction histidine kinase dimerisation/phosphoacceptor" evidence="12">
    <location>
        <begin position="45"/>
        <end position="109"/>
    </location>
</feature>
<keyword evidence="4" id="KW-1003">Cell membrane</keyword>
<reference evidence="13" key="1">
    <citation type="submission" date="2019-03" db="EMBL/GenBank/DDBJ databases">
        <title>Lake Tanganyika Metagenome-Assembled Genomes (MAGs).</title>
        <authorList>
            <person name="Tran P."/>
        </authorList>
    </citation>
    <scope>NUCLEOTIDE SEQUENCE</scope>
    <source>
        <strain evidence="13">K_DeepCast_65m_m2_066</strain>
    </source>
</reference>
<dbReference type="Pfam" id="PF00512">
    <property type="entry name" value="HisKA"/>
    <property type="match status" value="1"/>
</dbReference>
<evidence type="ECO:0000256" key="4">
    <source>
        <dbReference type="ARBA" id="ARBA00022475"/>
    </source>
</evidence>
<keyword evidence="10" id="KW-0902">Two-component regulatory system</keyword>
<dbReference type="InterPro" id="IPR036641">
    <property type="entry name" value="HPT_dom_sf"/>
</dbReference>
<evidence type="ECO:0000256" key="10">
    <source>
        <dbReference type="ARBA" id="ARBA00023012"/>
    </source>
</evidence>
<evidence type="ECO:0000259" key="12">
    <source>
        <dbReference type="SMART" id="SM00388"/>
    </source>
</evidence>
<gene>
    <name evidence="13" type="ORF">FJZ47_22775</name>
</gene>
<dbReference type="SMART" id="SM00388">
    <property type="entry name" value="HisKA"/>
    <property type="match status" value="1"/>
</dbReference>
<evidence type="ECO:0000256" key="7">
    <source>
        <dbReference type="ARBA" id="ARBA00022741"/>
    </source>
</evidence>
<dbReference type="GO" id="GO:0005524">
    <property type="term" value="F:ATP binding"/>
    <property type="evidence" value="ECO:0007669"/>
    <property type="project" value="UniProtKB-KW"/>
</dbReference>
<dbReference type="PANTHER" id="PTHR45339:SF1">
    <property type="entry name" value="HYBRID SIGNAL TRANSDUCTION HISTIDINE KINASE J"/>
    <property type="match status" value="1"/>
</dbReference>
<organism evidence="13 14">
    <name type="scientific">Tectimicrobiota bacterium</name>
    <dbReference type="NCBI Taxonomy" id="2528274"/>
    <lineage>
        <taxon>Bacteria</taxon>
        <taxon>Pseudomonadati</taxon>
        <taxon>Nitrospinota/Tectimicrobiota group</taxon>
        <taxon>Candidatus Tectimicrobiota</taxon>
    </lineage>
</organism>
<name>A0A937W5K1_UNCTE</name>
<comment type="subcellular location">
    <subcellularLocation>
        <location evidence="2">Cell membrane</location>
        <topology evidence="2">Multi-pass membrane protein</topology>
    </subcellularLocation>
</comment>
<keyword evidence="5" id="KW-0597">Phosphoprotein</keyword>
<dbReference type="Gene3D" id="1.10.287.130">
    <property type="match status" value="1"/>
</dbReference>
<evidence type="ECO:0000313" key="14">
    <source>
        <dbReference type="Proteomes" id="UP000712673"/>
    </source>
</evidence>
<dbReference type="PANTHER" id="PTHR45339">
    <property type="entry name" value="HYBRID SIGNAL TRANSDUCTION HISTIDINE KINASE J"/>
    <property type="match status" value="1"/>
</dbReference>
<evidence type="ECO:0000256" key="8">
    <source>
        <dbReference type="ARBA" id="ARBA00022840"/>
    </source>
</evidence>
<dbReference type="GO" id="GO:0000155">
    <property type="term" value="F:phosphorelay sensor kinase activity"/>
    <property type="evidence" value="ECO:0007669"/>
    <property type="project" value="InterPro"/>
</dbReference>
<dbReference type="EC" id="2.7.13.3" evidence="3"/>
<dbReference type="InterPro" id="IPR036097">
    <property type="entry name" value="HisK_dim/P_sf"/>
</dbReference>
<dbReference type="AlphaFoldDB" id="A0A937W5K1"/>
<dbReference type="InterPro" id="IPR003661">
    <property type="entry name" value="HisK_dim/P_dom"/>
</dbReference>
<evidence type="ECO:0000256" key="2">
    <source>
        <dbReference type="ARBA" id="ARBA00004651"/>
    </source>
</evidence>
<sequence>MGEGFPSCALSVKTYAITAWGIAWRPCMSGPELRNHEDAEATLRAKSAFLASISHEMRTPLHGVLGMLSLLLDTTLSHEQRHYVTTAQRSGEVLLILLNDVTEARIDLLRMIADYGDAASMWPVAYALKSSSLSLGVLSLAQRMQVLEDAWRAGQLDGVLQQLDDLARDYAYVRDVLTAIRDTQTLLNTPNA</sequence>
<evidence type="ECO:0000256" key="9">
    <source>
        <dbReference type="ARBA" id="ARBA00022989"/>
    </source>
</evidence>
<accession>A0A937W5K1</accession>
<comment type="catalytic activity">
    <reaction evidence="1">
        <text>ATP + protein L-histidine = ADP + protein N-phospho-L-histidine.</text>
        <dbReference type="EC" id="2.7.13.3"/>
    </reaction>
</comment>
<keyword evidence="8" id="KW-0067">ATP-binding</keyword>
<keyword evidence="9" id="KW-1133">Transmembrane helix</keyword>
<dbReference type="SUPFAM" id="SSF47384">
    <property type="entry name" value="Homodimeric domain of signal transducing histidine kinase"/>
    <property type="match status" value="1"/>
</dbReference>
<evidence type="ECO:0000256" key="3">
    <source>
        <dbReference type="ARBA" id="ARBA00012438"/>
    </source>
</evidence>
<keyword evidence="7" id="KW-0547">Nucleotide-binding</keyword>
<evidence type="ECO:0000256" key="1">
    <source>
        <dbReference type="ARBA" id="ARBA00000085"/>
    </source>
</evidence>
<dbReference type="GO" id="GO:0005886">
    <property type="term" value="C:plasma membrane"/>
    <property type="evidence" value="ECO:0007669"/>
    <property type="project" value="UniProtKB-SubCell"/>
</dbReference>
<evidence type="ECO:0000313" key="13">
    <source>
        <dbReference type="EMBL" id="MBM3226598.1"/>
    </source>
</evidence>
<comment type="caution">
    <text evidence="13">The sequence shown here is derived from an EMBL/GenBank/DDBJ whole genome shotgun (WGS) entry which is preliminary data.</text>
</comment>
<evidence type="ECO:0000256" key="6">
    <source>
        <dbReference type="ARBA" id="ARBA00022692"/>
    </source>
</evidence>
<dbReference type="EMBL" id="VGLS01000971">
    <property type="protein sequence ID" value="MBM3226598.1"/>
    <property type="molecule type" value="Genomic_DNA"/>
</dbReference>
<protein>
    <recommendedName>
        <fullName evidence="3">histidine kinase</fullName>
        <ecNumber evidence="3">2.7.13.3</ecNumber>
    </recommendedName>
</protein>
<dbReference type="Proteomes" id="UP000712673">
    <property type="component" value="Unassembled WGS sequence"/>
</dbReference>
<evidence type="ECO:0000256" key="5">
    <source>
        <dbReference type="ARBA" id="ARBA00022553"/>
    </source>
</evidence>
<dbReference type="CDD" id="cd00082">
    <property type="entry name" value="HisKA"/>
    <property type="match status" value="1"/>
</dbReference>
<evidence type="ECO:0000256" key="11">
    <source>
        <dbReference type="ARBA" id="ARBA00023136"/>
    </source>
</evidence>